<dbReference type="AlphaFoldDB" id="A0A438EE39"/>
<evidence type="ECO:0000313" key="1">
    <source>
        <dbReference type="EMBL" id="RVW45929.1"/>
    </source>
</evidence>
<dbReference type="InterPro" id="IPR027949">
    <property type="entry name" value="Chloroplast_duf"/>
</dbReference>
<proteinExistence type="predicted"/>
<comment type="caution">
    <text evidence="1">The sequence shown here is derived from an EMBL/GenBank/DDBJ whole genome shotgun (WGS) entry which is preliminary data.</text>
</comment>
<dbReference type="EMBL" id="QGNW01001308">
    <property type="protein sequence ID" value="RVW45929.1"/>
    <property type="molecule type" value="Genomic_DNA"/>
</dbReference>
<evidence type="ECO:0000313" key="2">
    <source>
        <dbReference type="Proteomes" id="UP000288805"/>
    </source>
</evidence>
<dbReference type="Proteomes" id="UP000288805">
    <property type="component" value="Unassembled WGS sequence"/>
</dbReference>
<dbReference type="PANTHER" id="PTHR33358">
    <property type="entry name" value="F-BOX PROTEIN WITH A DOMAIN PROTEIN"/>
    <property type="match status" value="1"/>
</dbReference>
<gene>
    <name evidence="1" type="primary">VvCHDh000543_22</name>
    <name evidence="1" type="ORF">CK203_068631</name>
</gene>
<dbReference type="PANTHER" id="PTHR33358:SF16">
    <property type="entry name" value="F-BOX PROTEIN"/>
    <property type="match status" value="1"/>
</dbReference>
<dbReference type="Pfam" id="PF14476">
    <property type="entry name" value="Chloroplast_duf"/>
    <property type="match status" value="1"/>
</dbReference>
<sequence>MEHGWQVGMVFEMYRGNAGFFRLMEESIESNLNERDVGRRENGELFEMKVALQLGRSLSGLKDLAASSYSSSKKGEALKSLQASSSNIVVVHPQFC</sequence>
<protein>
    <submittedName>
        <fullName evidence="1">Putative F-box protein</fullName>
    </submittedName>
</protein>
<reference evidence="1 2" key="1">
    <citation type="journal article" date="2018" name="PLoS Genet.">
        <title>Population sequencing reveals clonal diversity and ancestral inbreeding in the grapevine cultivar Chardonnay.</title>
        <authorList>
            <person name="Roach M.J."/>
            <person name="Johnson D.L."/>
            <person name="Bohlmann J."/>
            <person name="van Vuuren H.J."/>
            <person name="Jones S.J."/>
            <person name="Pretorius I.S."/>
            <person name="Schmidt S.A."/>
            <person name="Borneman A.R."/>
        </authorList>
    </citation>
    <scope>NUCLEOTIDE SEQUENCE [LARGE SCALE GENOMIC DNA]</scope>
    <source>
        <strain evidence="2">cv. Chardonnay</strain>
        <tissue evidence="1">Leaf</tissue>
    </source>
</reference>
<accession>A0A438EE39</accession>
<organism evidence="1 2">
    <name type="scientific">Vitis vinifera</name>
    <name type="common">Grape</name>
    <dbReference type="NCBI Taxonomy" id="29760"/>
    <lineage>
        <taxon>Eukaryota</taxon>
        <taxon>Viridiplantae</taxon>
        <taxon>Streptophyta</taxon>
        <taxon>Embryophyta</taxon>
        <taxon>Tracheophyta</taxon>
        <taxon>Spermatophyta</taxon>
        <taxon>Magnoliopsida</taxon>
        <taxon>eudicotyledons</taxon>
        <taxon>Gunneridae</taxon>
        <taxon>Pentapetalae</taxon>
        <taxon>rosids</taxon>
        <taxon>Vitales</taxon>
        <taxon>Vitaceae</taxon>
        <taxon>Viteae</taxon>
        <taxon>Vitis</taxon>
    </lineage>
</organism>
<name>A0A438EE39_VITVI</name>